<dbReference type="Gene3D" id="3.40.50.720">
    <property type="entry name" value="NAD(P)-binding Rossmann-like Domain"/>
    <property type="match status" value="1"/>
</dbReference>
<dbReference type="AlphaFoldDB" id="A0A0P1IN97"/>
<dbReference type="GO" id="GO:0019354">
    <property type="term" value="P:siroheme biosynthetic process"/>
    <property type="evidence" value="ECO:0007669"/>
    <property type="project" value="UniProtKB-UniPathway"/>
</dbReference>
<dbReference type="InterPro" id="IPR000878">
    <property type="entry name" value="4pyrrol_Mease"/>
</dbReference>
<dbReference type="CDD" id="cd11642">
    <property type="entry name" value="SUMT"/>
    <property type="match status" value="1"/>
</dbReference>
<evidence type="ECO:0000256" key="10">
    <source>
        <dbReference type="ARBA" id="ARBA00023244"/>
    </source>
</evidence>
<dbReference type="GO" id="GO:0032259">
    <property type="term" value="P:methylation"/>
    <property type="evidence" value="ECO:0007669"/>
    <property type="project" value="UniProtKB-KW"/>
</dbReference>
<dbReference type="Pfam" id="PF10414">
    <property type="entry name" value="CysG_dimeriser"/>
    <property type="match status" value="1"/>
</dbReference>
<dbReference type="PROSITE" id="PS00839">
    <property type="entry name" value="SUMT_1"/>
    <property type="match status" value="1"/>
</dbReference>
<dbReference type="GO" id="GO:0043115">
    <property type="term" value="F:precorrin-2 dehydrogenase activity"/>
    <property type="evidence" value="ECO:0007669"/>
    <property type="project" value="UniProtKB-EC"/>
</dbReference>
<evidence type="ECO:0000256" key="5">
    <source>
        <dbReference type="ARBA" id="ARBA00022679"/>
    </source>
</evidence>
<feature type="active site" description="Proton donor" evidence="14">
    <location>
        <position position="272"/>
    </location>
</feature>
<dbReference type="SUPFAM" id="SSF51735">
    <property type="entry name" value="NAD(P)-binding Rossmann-fold domains"/>
    <property type="match status" value="1"/>
</dbReference>
<dbReference type="PROSITE" id="PS00840">
    <property type="entry name" value="SUMT_2"/>
    <property type="match status" value="1"/>
</dbReference>
<gene>
    <name evidence="18" type="primary">cysG_1</name>
    <name evidence="18" type="ORF">PH7735_00979</name>
</gene>
<dbReference type="Gene3D" id="3.30.950.10">
    <property type="entry name" value="Methyltransferase, Cobalt-precorrin-4 Transmethylase, Domain 2"/>
    <property type="match status" value="1"/>
</dbReference>
<dbReference type="NCBIfam" id="NF007922">
    <property type="entry name" value="PRK10637.1"/>
    <property type="match status" value="1"/>
</dbReference>
<dbReference type="Gene3D" id="1.10.8.210">
    <property type="entry name" value="Sirohaem synthase, dimerisation domain"/>
    <property type="match status" value="1"/>
</dbReference>
<evidence type="ECO:0000256" key="12">
    <source>
        <dbReference type="ARBA" id="ARBA00025705"/>
    </source>
</evidence>
<organism evidence="18 19">
    <name type="scientific">Shimia thalassica</name>
    <dbReference type="NCBI Taxonomy" id="1715693"/>
    <lineage>
        <taxon>Bacteria</taxon>
        <taxon>Pseudomonadati</taxon>
        <taxon>Pseudomonadota</taxon>
        <taxon>Alphaproteobacteria</taxon>
        <taxon>Rhodobacterales</taxon>
        <taxon>Roseobacteraceae</taxon>
    </lineage>
</organism>
<dbReference type="SUPFAM" id="SSF53790">
    <property type="entry name" value="Tetrapyrrole methylase"/>
    <property type="match status" value="1"/>
</dbReference>
<sequence length="464" mass="50245">MDAFPMFIKLRDKRVVIAGGGETAAQKCRLMLKTSADIVVLAKTLEPELQALKDKGRISHDASPITEAHFANTAMVFLATGDEPQDQKLHVLAKRAGATVNVVDQPDLCDITTPSIVDRDPVVVAIGTEGAAPVLARRIRTEIEQMLDPSLGRFAALAGRMRDSVAARIPAGQARLRFWKDVFSGAEWRVFRSGSERKATDMLKTRIQGLDLEHKTVGHISLVGAGPGARDLLTLRAVERLQEADIIFYDRLVDPDVLELARRDAERVYVGKSVGAHSWPQDRINDVIINAAKRGQNVVRLKSGDPAVFGRATEEMEAARSVGIPVELVPGVTAASGAAASLGRALTERGETDRLVLATGMCKPGDPAPDWSEMAHPGTTMVFYMAVQQAQTIKDNLLSNGVPGTLPIEIVEQVSTPQERQILSTVETLPETVATQNVQNPAVLILRHSKMAYKTDKPVSLSVV</sequence>
<feature type="domain" description="Sirohaem synthase dimerisation" evidence="17">
    <location>
        <begin position="150"/>
        <end position="206"/>
    </location>
</feature>
<dbReference type="FunFam" id="3.40.1010.10:FF:000001">
    <property type="entry name" value="Siroheme synthase"/>
    <property type="match status" value="1"/>
</dbReference>
<evidence type="ECO:0000256" key="13">
    <source>
        <dbReference type="ARBA" id="ARBA00047561"/>
    </source>
</evidence>
<dbReference type="GeneID" id="83880045"/>
<evidence type="ECO:0000256" key="8">
    <source>
        <dbReference type="ARBA" id="ARBA00023027"/>
    </source>
</evidence>
<dbReference type="Pfam" id="PF13241">
    <property type="entry name" value="NAD_binding_7"/>
    <property type="match status" value="1"/>
</dbReference>
<keyword evidence="11" id="KW-0511">Multifunctional enzyme</keyword>
<dbReference type="SUPFAM" id="SSF75615">
    <property type="entry name" value="Siroheme synthase middle domains-like"/>
    <property type="match status" value="1"/>
</dbReference>
<dbReference type="NCBIfam" id="TIGR01469">
    <property type="entry name" value="cobA_cysG_Cterm"/>
    <property type="match status" value="1"/>
</dbReference>
<evidence type="ECO:0000256" key="14">
    <source>
        <dbReference type="PIRSR" id="PIRSR036426-1"/>
    </source>
</evidence>
<evidence type="ECO:0000256" key="11">
    <source>
        <dbReference type="ARBA" id="ARBA00023268"/>
    </source>
</evidence>
<dbReference type="Proteomes" id="UP000051870">
    <property type="component" value="Unassembled WGS sequence"/>
</dbReference>
<dbReference type="PANTHER" id="PTHR45790:SF3">
    <property type="entry name" value="S-ADENOSYL-L-METHIONINE-DEPENDENT UROPORPHYRINOGEN III METHYLTRANSFERASE, CHLOROPLASTIC"/>
    <property type="match status" value="1"/>
</dbReference>
<protein>
    <submittedName>
        <fullName evidence="18">Siroheme synthase</fullName>
    </submittedName>
</protein>
<dbReference type="InterPro" id="IPR012409">
    <property type="entry name" value="Sirohaem_synth"/>
</dbReference>
<dbReference type="InterPro" id="IPR036291">
    <property type="entry name" value="NAD(P)-bd_dom_sf"/>
</dbReference>
<comment type="similarity">
    <text evidence="2 15">Belongs to the precorrin methyltransferase family.</text>
</comment>
<dbReference type="InterPro" id="IPR050161">
    <property type="entry name" value="Siro_Cobalamin_biosynth"/>
</dbReference>
<dbReference type="GO" id="GO:0051287">
    <property type="term" value="F:NAD binding"/>
    <property type="evidence" value="ECO:0007669"/>
    <property type="project" value="InterPro"/>
</dbReference>
<keyword evidence="3" id="KW-0169">Cobalamin biosynthesis</keyword>
<evidence type="ECO:0000256" key="3">
    <source>
        <dbReference type="ARBA" id="ARBA00022573"/>
    </source>
</evidence>
<dbReference type="InterPro" id="IPR037115">
    <property type="entry name" value="Sirohaem_synt_dimer_dom_sf"/>
</dbReference>
<evidence type="ECO:0000256" key="6">
    <source>
        <dbReference type="ARBA" id="ARBA00022691"/>
    </source>
</evidence>
<keyword evidence="10" id="KW-0627">Porphyrin biosynthesis</keyword>
<evidence type="ECO:0000313" key="19">
    <source>
        <dbReference type="Proteomes" id="UP000051870"/>
    </source>
</evidence>
<comment type="catalytic activity">
    <reaction evidence="13">
        <text>precorrin-2 + NAD(+) = sirohydrochlorin + NADH + 2 H(+)</text>
        <dbReference type="Rhea" id="RHEA:15613"/>
        <dbReference type="ChEBI" id="CHEBI:15378"/>
        <dbReference type="ChEBI" id="CHEBI:57540"/>
        <dbReference type="ChEBI" id="CHEBI:57945"/>
        <dbReference type="ChEBI" id="CHEBI:58351"/>
        <dbReference type="ChEBI" id="CHEBI:58827"/>
        <dbReference type="EC" id="1.3.1.76"/>
    </reaction>
</comment>
<dbReference type="NCBIfam" id="NF004790">
    <property type="entry name" value="PRK06136.1"/>
    <property type="match status" value="1"/>
</dbReference>
<accession>A0A0P1IN97</accession>
<evidence type="ECO:0000256" key="15">
    <source>
        <dbReference type="RuleBase" id="RU003960"/>
    </source>
</evidence>
<dbReference type="InterPro" id="IPR003043">
    <property type="entry name" value="Uropor_MeTrfase_CS"/>
</dbReference>
<evidence type="ECO:0000259" key="17">
    <source>
        <dbReference type="Pfam" id="PF10414"/>
    </source>
</evidence>
<dbReference type="InterPro" id="IPR014777">
    <property type="entry name" value="4pyrrole_Mease_sub1"/>
</dbReference>
<comment type="pathway">
    <text evidence="12">Porphyrin-containing compound metabolism; siroheme biosynthesis; precorrin-2 from uroporphyrinogen III: step 1/1.</text>
</comment>
<evidence type="ECO:0000256" key="4">
    <source>
        <dbReference type="ARBA" id="ARBA00022603"/>
    </source>
</evidence>
<proteinExistence type="inferred from homology"/>
<feature type="domain" description="Tetrapyrrole methylase" evidence="16">
    <location>
        <begin position="220"/>
        <end position="429"/>
    </location>
</feature>
<dbReference type="InterPro" id="IPR006366">
    <property type="entry name" value="CobA/CysG_C"/>
</dbReference>
<reference evidence="19" key="1">
    <citation type="submission" date="2015-09" db="EMBL/GenBank/DDBJ databases">
        <authorList>
            <person name="Rodrigo-Torres Lidia"/>
            <person name="Arahal R.David."/>
        </authorList>
    </citation>
    <scope>NUCLEOTIDE SEQUENCE [LARGE SCALE GENOMIC DNA]</scope>
    <source>
        <strain evidence="19">CECT 7735</strain>
    </source>
</reference>
<keyword evidence="6" id="KW-0949">S-adenosyl-L-methionine</keyword>
<evidence type="ECO:0000256" key="1">
    <source>
        <dbReference type="ARBA" id="ARBA00005010"/>
    </source>
</evidence>
<keyword evidence="19" id="KW-1185">Reference proteome</keyword>
<comment type="pathway">
    <text evidence="1">Porphyrin-containing compound metabolism; siroheme biosynthesis; sirohydrochlorin from precorrin-2: step 1/1.</text>
</comment>
<evidence type="ECO:0000313" key="18">
    <source>
        <dbReference type="EMBL" id="CUJ88781.1"/>
    </source>
</evidence>
<evidence type="ECO:0000256" key="2">
    <source>
        <dbReference type="ARBA" id="ARBA00005879"/>
    </source>
</evidence>
<keyword evidence="4 15" id="KW-0489">Methyltransferase</keyword>
<evidence type="ECO:0000256" key="9">
    <source>
        <dbReference type="ARBA" id="ARBA00023239"/>
    </source>
</evidence>
<dbReference type="Pfam" id="PF00590">
    <property type="entry name" value="TP_methylase"/>
    <property type="match status" value="1"/>
</dbReference>
<dbReference type="InterPro" id="IPR019478">
    <property type="entry name" value="Sirohaem_synthase_dimer_dom"/>
</dbReference>
<evidence type="ECO:0000256" key="7">
    <source>
        <dbReference type="ARBA" id="ARBA00023002"/>
    </source>
</evidence>
<feature type="active site" description="Proton acceptor" evidence="14">
    <location>
        <position position="250"/>
    </location>
</feature>
<dbReference type="InterPro" id="IPR014776">
    <property type="entry name" value="4pyrrole_Mease_sub2"/>
</dbReference>
<dbReference type="Gene3D" id="3.40.1010.10">
    <property type="entry name" value="Cobalt-precorrin-4 Transmethylase, Domain 1"/>
    <property type="match status" value="1"/>
</dbReference>
<dbReference type="UniPathway" id="UPA00262">
    <property type="reaction ID" value="UER00211"/>
</dbReference>
<dbReference type="GO" id="GO:0009236">
    <property type="term" value="P:cobalamin biosynthetic process"/>
    <property type="evidence" value="ECO:0007669"/>
    <property type="project" value="UniProtKB-KW"/>
</dbReference>
<dbReference type="RefSeq" id="WP_058310149.1">
    <property type="nucleotide sequence ID" value="NZ_CYTW01000001.1"/>
</dbReference>
<keyword evidence="7" id="KW-0560">Oxidoreductase</keyword>
<dbReference type="GO" id="GO:0051266">
    <property type="term" value="F:sirohydrochlorin ferrochelatase activity"/>
    <property type="evidence" value="ECO:0007669"/>
    <property type="project" value="InterPro"/>
</dbReference>
<dbReference type="STRING" id="1715693.PH7735_00979"/>
<dbReference type="PIRSF" id="PIRSF036426">
    <property type="entry name" value="Sirohaem_synth"/>
    <property type="match status" value="1"/>
</dbReference>
<keyword evidence="8" id="KW-0520">NAD</keyword>
<dbReference type="GO" id="GO:0004851">
    <property type="term" value="F:uroporphyrin-III C-methyltransferase activity"/>
    <property type="evidence" value="ECO:0007669"/>
    <property type="project" value="InterPro"/>
</dbReference>
<dbReference type="NCBIfam" id="TIGR01470">
    <property type="entry name" value="cysG_Nterm"/>
    <property type="match status" value="1"/>
</dbReference>
<dbReference type="Gene3D" id="3.30.160.110">
    <property type="entry name" value="Siroheme synthase, domain 2"/>
    <property type="match status" value="1"/>
</dbReference>
<keyword evidence="9" id="KW-0456">Lyase</keyword>
<dbReference type="PANTHER" id="PTHR45790">
    <property type="entry name" value="SIROHEME SYNTHASE-RELATED"/>
    <property type="match status" value="1"/>
</dbReference>
<keyword evidence="5 15" id="KW-0808">Transferase</keyword>
<dbReference type="InterPro" id="IPR035996">
    <property type="entry name" value="4pyrrol_Methylase_sf"/>
</dbReference>
<name>A0A0P1IN97_9RHOB</name>
<dbReference type="EMBL" id="CYTW01000001">
    <property type="protein sequence ID" value="CUJ88781.1"/>
    <property type="molecule type" value="Genomic_DNA"/>
</dbReference>
<evidence type="ECO:0000259" key="16">
    <source>
        <dbReference type="Pfam" id="PF00590"/>
    </source>
</evidence>
<dbReference type="InterPro" id="IPR006367">
    <property type="entry name" value="Sirohaem_synthase_N"/>
</dbReference>